<reference evidence="1 2" key="1">
    <citation type="journal article" date="2015" name="Genome Biol.">
        <title>Comparative genomics of Steinernema reveals deeply conserved gene regulatory networks.</title>
        <authorList>
            <person name="Dillman A.R."/>
            <person name="Macchietto M."/>
            <person name="Porter C.F."/>
            <person name="Rogers A."/>
            <person name="Williams B."/>
            <person name="Antoshechkin I."/>
            <person name="Lee M.M."/>
            <person name="Goodwin Z."/>
            <person name="Lu X."/>
            <person name="Lewis E.E."/>
            <person name="Goodrich-Blair H."/>
            <person name="Stock S.P."/>
            <person name="Adams B.J."/>
            <person name="Sternberg P.W."/>
            <person name="Mortazavi A."/>
        </authorList>
    </citation>
    <scope>NUCLEOTIDE SEQUENCE [LARGE SCALE GENOMIC DNA]</scope>
    <source>
        <strain evidence="1 2">ALL</strain>
    </source>
</reference>
<protein>
    <submittedName>
        <fullName evidence="1">Uncharacterized protein</fullName>
    </submittedName>
</protein>
<comment type="caution">
    <text evidence="1">The sequence shown here is derived from an EMBL/GenBank/DDBJ whole genome shotgun (WGS) entry which is preliminary data.</text>
</comment>
<keyword evidence="2" id="KW-1185">Reference proteome</keyword>
<sequence length="91" mass="10319">MLPPSAPLPALLNAAACAHLKLYESLHPRPRADLMTPYEVCRSRNFRATARIPLEFADVEIPLPRKKAANLNAKWRLYGLVKKVLKKVFLK</sequence>
<name>A0A4U5M7X6_STECR</name>
<organism evidence="1 2">
    <name type="scientific">Steinernema carpocapsae</name>
    <name type="common">Entomopathogenic nematode</name>
    <dbReference type="NCBI Taxonomy" id="34508"/>
    <lineage>
        <taxon>Eukaryota</taxon>
        <taxon>Metazoa</taxon>
        <taxon>Ecdysozoa</taxon>
        <taxon>Nematoda</taxon>
        <taxon>Chromadorea</taxon>
        <taxon>Rhabditida</taxon>
        <taxon>Tylenchina</taxon>
        <taxon>Panagrolaimomorpha</taxon>
        <taxon>Strongyloidoidea</taxon>
        <taxon>Steinernematidae</taxon>
        <taxon>Steinernema</taxon>
    </lineage>
</organism>
<proteinExistence type="predicted"/>
<evidence type="ECO:0000313" key="2">
    <source>
        <dbReference type="Proteomes" id="UP000298663"/>
    </source>
</evidence>
<dbReference type="Proteomes" id="UP000298663">
    <property type="component" value="Unassembled WGS sequence"/>
</dbReference>
<gene>
    <name evidence="1" type="ORF">L596_025468</name>
</gene>
<dbReference type="EMBL" id="AZBU02000009">
    <property type="protein sequence ID" value="TKR65004.1"/>
    <property type="molecule type" value="Genomic_DNA"/>
</dbReference>
<dbReference type="AlphaFoldDB" id="A0A4U5M7X6"/>
<evidence type="ECO:0000313" key="1">
    <source>
        <dbReference type="EMBL" id="TKR65004.1"/>
    </source>
</evidence>
<reference evidence="1 2" key="2">
    <citation type="journal article" date="2019" name="G3 (Bethesda)">
        <title>Hybrid Assembly of the Genome of the Entomopathogenic Nematode Steinernema carpocapsae Identifies the X-Chromosome.</title>
        <authorList>
            <person name="Serra L."/>
            <person name="Macchietto M."/>
            <person name="Macias-Munoz A."/>
            <person name="McGill C.J."/>
            <person name="Rodriguez I.M."/>
            <person name="Rodriguez B."/>
            <person name="Murad R."/>
            <person name="Mortazavi A."/>
        </authorList>
    </citation>
    <scope>NUCLEOTIDE SEQUENCE [LARGE SCALE GENOMIC DNA]</scope>
    <source>
        <strain evidence="1 2">ALL</strain>
    </source>
</reference>
<accession>A0A4U5M7X6</accession>